<dbReference type="EMBL" id="CP036275">
    <property type="protein sequence ID" value="QDU36475.1"/>
    <property type="molecule type" value="Genomic_DNA"/>
</dbReference>
<evidence type="ECO:0000313" key="2">
    <source>
        <dbReference type="EMBL" id="QDU36475.1"/>
    </source>
</evidence>
<evidence type="ECO:0000256" key="1">
    <source>
        <dbReference type="SAM" id="MobiDB-lite"/>
    </source>
</evidence>
<reference evidence="2 3" key="1">
    <citation type="submission" date="2019-02" db="EMBL/GenBank/DDBJ databases">
        <title>Deep-cultivation of Planctomycetes and their phenomic and genomic characterization uncovers novel biology.</title>
        <authorList>
            <person name="Wiegand S."/>
            <person name="Jogler M."/>
            <person name="Boedeker C."/>
            <person name="Pinto D."/>
            <person name="Vollmers J."/>
            <person name="Rivas-Marin E."/>
            <person name="Kohn T."/>
            <person name="Peeters S.H."/>
            <person name="Heuer A."/>
            <person name="Rast P."/>
            <person name="Oberbeckmann S."/>
            <person name="Bunk B."/>
            <person name="Jeske O."/>
            <person name="Meyerdierks A."/>
            <person name="Storesund J.E."/>
            <person name="Kallscheuer N."/>
            <person name="Luecker S."/>
            <person name="Lage O.M."/>
            <person name="Pohl T."/>
            <person name="Merkel B.J."/>
            <person name="Hornburger P."/>
            <person name="Mueller R.-W."/>
            <person name="Bruemmer F."/>
            <person name="Labrenz M."/>
            <person name="Spormann A.M."/>
            <person name="Op den Camp H."/>
            <person name="Overmann J."/>
            <person name="Amann R."/>
            <person name="Jetten M.S.M."/>
            <person name="Mascher T."/>
            <person name="Medema M.H."/>
            <person name="Devos D.P."/>
            <person name="Kaster A.-K."/>
            <person name="Ovreas L."/>
            <person name="Rohde M."/>
            <person name="Galperin M.Y."/>
            <person name="Jogler C."/>
        </authorList>
    </citation>
    <scope>NUCLEOTIDE SEQUENCE [LARGE SCALE GENOMIC DNA]</scope>
    <source>
        <strain evidence="2 3">Mal4</strain>
    </source>
</reference>
<sequence length="264" mass="29687">MARDLLIDGYNLMHAVGLARRRYGPGDLERCRDRLLKWLARNLSERERLRATIVFDAKEVHAGQSLAGHFRGMTVWFAAKEAEADDLIEELIETHSSPRQLLVVSGDRRLQRAARRRRAKAVDSERFHAELTIRAEVEEEVSRRPDPKRDAAISESEMAAWLAAFGDVRPDEIRKEVERERSRARPAAVPKPSAPAPPPGNSQPSASPRPLSRRPLKVRPAPSQHNGSDDASREKTASEPLAGDEVDFWEQRIADLFDEEGPAT</sequence>
<proteinExistence type="predicted"/>
<gene>
    <name evidence="2" type="ORF">Mal4_07610</name>
</gene>
<organism evidence="2 3">
    <name type="scientific">Maioricimonas rarisocia</name>
    <dbReference type="NCBI Taxonomy" id="2528026"/>
    <lineage>
        <taxon>Bacteria</taxon>
        <taxon>Pseudomonadati</taxon>
        <taxon>Planctomycetota</taxon>
        <taxon>Planctomycetia</taxon>
        <taxon>Planctomycetales</taxon>
        <taxon>Planctomycetaceae</taxon>
        <taxon>Maioricimonas</taxon>
    </lineage>
</organism>
<dbReference type="InterPro" id="IPR010298">
    <property type="entry name" value="YacP-like"/>
</dbReference>
<dbReference type="KEGG" id="mri:Mal4_07610"/>
<keyword evidence="3" id="KW-1185">Reference proteome</keyword>
<dbReference type="OrthoDB" id="286832at2"/>
<feature type="compositionally biased region" description="Pro residues" evidence="1">
    <location>
        <begin position="192"/>
        <end position="201"/>
    </location>
</feature>
<dbReference type="PANTHER" id="PTHR34547:SF1">
    <property type="entry name" value="YACP-LIKE NYN DOMAIN PROTEIN"/>
    <property type="match status" value="1"/>
</dbReference>
<name>A0A517Z1Y6_9PLAN</name>
<dbReference type="RefSeq" id="WP_145367132.1">
    <property type="nucleotide sequence ID" value="NZ_CP036275.1"/>
</dbReference>
<evidence type="ECO:0000313" key="3">
    <source>
        <dbReference type="Proteomes" id="UP000320496"/>
    </source>
</evidence>
<accession>A0A517Z1Y6</accession>
<dbReference type="Proteomes" id="UP000320496">
    <property type="component" value="Chromosome"/>
</dbReference>
<feature type="region of interest" description="Disordered" evidence="1">
    <location>
        <begin position="176"/>
        <end position="264"/>
    </location>
</feature>
<dbReference type="AlphaFoldDB" id="A0A517Z1Y6"/>
<feature type="compositionally biased region" description="Basic and acidic residues" evidence="1">
    <location>
        <begin position="227"/>
        <end position="237"/>
    </location>
</feature>
<dbReference type="Pfam" id="PF05991">
    <property type="entry name" value="NYN_YacP"/>
    <property type="match status" value="1"/>
</dbReference>
<dbReference type="PANTHER" id="PTHR34547">
    <property type="entry name" value="YACP-LIKE NYN DOMAIN PROTEIN"/>
    <property type="match status" value="1"/>
</dbReference>
<protein>
    <submittedName>
        <fullName evidence="2">YacP-like NYN domain protein</fullName>
    </submittedName>
</protein>